<keyword evidence="5" id="KW-1185">Reference proteome</keyword>
<evidence type="ECO:0000313" key="4">
    <source>
        <dbReference type="Proteomes" id="UP000032721"/>
    </source>
</evidence>
<dbReference type="Proteomes" id="UP000324170">
    <property type="component" value="Unassembled WGS sequence"/>
</dbReference>
<dbReference type="EMBL" id="FO704550">
    <property type="protein sequence ID" value="CDG17261.1"/>
    <property type="molecule type" value="Genomic_DNA"/>
</dbReference>
<dbReference type="HOGENOM" id="CLU_072075_1_0_6"/>
<protein>
    <submittedName>
        <fullName evidence="2">Putative transmembrane protein</fullName>
    </submittedName>
</protein>
<gene>
    <name evidence="3" type="ORF">LY16_00047</name>
    <name evidence="2" type="ORF">XDD1_1562</name>
</gene>
<accession>A0A068QRN5</accession>
<dbReference type="RefSeq" id="WP_045969955.1">
    <property type="nucleotide sequence ID" value="NZ_CAWMED010000001.1"/>
</dbReference>
<keyword evidence="1" id="KW-0472">Membrane</keyword>
<evidence type="ECO:0000256" key="1">
    <source>
        <dbReference type="SAM" id="Phobius"/>
    </source>
</evidence>
<keyword evidence="1 2" id="KW-0812">Transmembrane</keyword>
<dbReference type="EMBL" id="VNHN01000001">
    <property type="protein sequence ID" value="TYP17165.1"/>
    <property type="molecule type" value="Genomic_DNA"/>
</dbReference>
<keyword evidence="1" id="KW-1133">Transmembrane helix</keyword>
<reference evidence="2 4" key="1">
    <citation type="submission" date="2013-07" db="EMBL/GenBank/DDBJ databases">
        <authorList>
            <person name="Genoscope - CEA"/>
        </authorList>
    </citation>
    <scope>NUCLEOTIDE SEQUENCE [LARGE SCALE GENOMIC DNA]</scope>
    <source>
        <strain evidence="2">FRM16</strain>
        <strain evidence="4">FRM16 / DSM 17909</strain>
    </source>
</reference>
<reference evidence="3 5" key="2">
    <citation type="submission" date="2019-07" db="EMBL/GenBank/DDBJ databases">
        <title>Genomic Encyclopedia of Type Strains, Phase I: the one thousand microbial genomes (KMG-I) project.</title>
        <authorList>
            <person name="Kyrpides N."/>
        </authorList>
    </citation>
    <scope>NUCLEOTIDE SEQUENCE [LARGE SCALE GENOMIC DNA]</scope>
    <source>
        <strain evidence="3 5">DSM 17909</strain>
    </source>
</reference>
<feature type="transmembrane region" description="Helical" evidence="1">
    <location>
        <begin position="51"/>
        <end position="71"/>
    </location>
</feature>
<evidence type="ECO:0000313" key="2">
    <source>
        <dbReference type="EMBL" id="CDG17261.1"/>
    </source>
</evidence>
<sequence length="276" mass="30896">MDNKNLPPDLEKPHNNSVNEHTVFIPDGQAIGASAAIAWISDAWHFISPKLGMWILMGIIYGVISLGILLIPKFGFLLSDVLEPLLLAGIIAICETQRTTGKFKLGKLFPGFRYKFSTLLTVGIIICGIRTLGGVISALLDGDDLYPVVFDDLYSSFYYALMAIDDHSETSFLSLCVSLISLFFFTAYSWFSPALIILKDFNVGKALSMSLNAFWKNFLGVILFIIFLYLLFVISMIPLFLGALFITPLTLVTYYSSYRRVFYKQESQKDEIAITN</sequence>
<organism evidence="2 4">
    <name type="scientific">Xenorhabdus doucetiae</name>
    <dbReference type="NCBI Taxonomy" id="351671"/>
    <lineage>
        <taxon>Bacteria</taxon>
        <taxon>Pseudomonadati</taxon>
        <taxon>Pseudomonadota</taxon>
        <taxon>Gammaproteobacteria</taxon>
        <taxon>Enterobacterales</taxon>
        <taxon>Morganellaceae</taxon>
        <taxon>Xenorhabdus</taxon>
    </lineage>
</organism>
<dbReference type="KEGG" id="xdo:XDD1_1562"/>
<feature type="transmembrane region" description="Helical" evidence="1">
    <location>
        <begin position="116"/>
        <end position="140"/>
    </location>
</feature>
<feature type="transmembrane region" description="Helical" evidence="1">
    <location>
        <begin position="218"/>
        <end position="246"/>
    </location>
</feature>
<proteinExistence type="predicted"/>
<name>A0A068QRN5_9GAMM</name>
<dbReference type="InterPro" id="IPR047798">
    <property type="entry name" value="BPSS1780-like"/>
</dbReference>
<dbReference type="Proteomes" id="UP000032721">
    <property type="component" value="Chromosome"/>
</dbReference>
<evidence type="ECO:0000313" key="5">
    <source>
        <dbReference type="Proteomes" id="UP000324170"/>
    </source>
</evidence>
<dbReference type="STRING" id="351671.XDD1_1562"/>
<dbReference type="AlphaFoldDB" id="A0A068QRN5"/>
<dbReference type="NCBIfam" id="NF041043">
    <property type="entry name" value="BPSS1780_fam"/>
    <property type="match status" value="1"/>
</dbReference>
<dbReference type="OrthoDB" id="5298483at2"/>
<feature type="transmembrane region" description="Helical" evidence="1">
    <location>
        <begin position="172"/>
        <end position="198"/>
    </location>
</feature>
<evidence type="ECO:0000313" key="3">
    <source>
        <dbReference type="EMBL" id="TYP17165.1"/>
    </source>
</evidence>